<sequence length="224" mass="23514">MNRVAVTIALALPLSAVSLGGCAHRPRATGALEPTPPQPQGWRALATAEDQARLDALPQRWAEAKTRITRRYAAKVTAEGALLDPAAALPLPALPPGPYRCRLVRLGGPAPIASFKPDFCYIEGDAKGVAFTKVDGANLPGGWLFEDGATRQVLLGGTRSHPTQQSPGYGTDPTRDVAGIVERVGPFRWRLVLPKAGRGALLDIYELVPVPPAVPGATPAVAGK</sequence>
<evidence type="ECO:0000313" key="1">
    <source>
        <dbReference type="EMBL" id="MBM6575813.1"/>
    </source>
</evidence>
<name>A0ABS2D4G0_9SPHN</name>
<comment type="caution">
    <text evidence="1">The sequence shown here is derived from an EMBL/GenBank/DDBJ whole genome shotgun (WGS) entry which is preliminary data.</text>
</comment>
<reference evidence="1 2" key="1">
    <citation type="submission" date="2020-12" db="EMBL/GenBank/DDBJ databases">
        <title>Sphingomonas sp.</title>
        <authorList>
            <person name="Kim M.K."/>
        </authorList>
    </citation>
    <scope>NUCLEOTIDE SEQUENCE [LARGE SCALE GENOMIC DNA]</scope>
    <source>
        <strain evidence="1 2">BT552</strain>
    </source>
</reference>
<proteinExistence type="predicted"/>
<keyword evidence="2" id="KW-1185">Reference proteome</keyword>
<accession>A0ABS2D4G0</accession>
<organism evidence="1 2">
    <name type="scientific">Sphingomonas longa</name>
    <dbReference type="NCBI Taxonomy" id="2778730"/>
    <lineage>
        <taxon>Bacteria</taxon>
        <taxon>Pseudomonadati</taxon>
        <taxon>Pseudomonadota</taxon>
        <taxon>Alphaproteobacteria</taxon>
        <taxon>Sphingomonadales</taxon>
        <taxon>Sphingomonadaceae</taxon>
        <taxon>Sphingomonas</taxon>
    </lineage>
</organism>
<dbReference type="Pfam" id="PF16233">
    <property type="entry name" value="DUF4893"/>
    <property type="match status" value="1"/>
</dbReference>
<dbReference type="InterPro" id="IPR032609">
    <property type="entry name" value="DUF4893"/>
</dbReference>
<dbReference type="EMBL" id="JAFEMC010000001">
    <property type="protein sequence ID" value="MBM6575813.1"/>
    <property type="molecule type" value="Genomic_DNA"/>
</dbReference>
<evidence type="ECO:0000313" key="2">
    <source>
        <dbReference type="Proteomes" id="UP000763641"/>
    </source>
</evidence>
<dbReference type="PROSITE" id="PS51257">
    <property type="entry name" value="PROKAR_LIPOPROTEIN"/>
    <property type="match status" value="1"/>
</dbReference>
<gene>
    <name evidence="1" type="ORF">ILT43_05470</name>
</gene>
<dbReference type="RefSeq" id="WP_204195932.1">
    <property type="nucleotide sequence ID" value="NZ_JAFEMC010000001.1"/>
</dbReference>
<dbReference type="Proteomes" id="UP000763641">
    <property type="component" value="Unassembled WGS sequence"/>
</dbReference>
<protein>
    <submittedName>
        <fullName evidence="1">DUF4893 domain-containing protein</fullName>
    </submittedName>
</protein>